<sequence>MQRQVQIMPLAFDFVQSRFIRKFMADFAREYRDLADQLRWLDRYQREAEARRRWIAVSQGQIPETKPDKT</sequence>
<name>A0ABQ1QKF6_9RHOB</name>
<organism evidence="1 2">
    <name type="scientific">Sinisalibacter lacisalsi</name>
    <dbReference type="NCBI Taxonomy" id="1526570"/>
    <lineage>
        <taxon>Bacteria</taxon>
        <taxon>Pseudomonadati</taxon>
        <taxon>Pseudomonadota</taxon>
        <taxon>Alphaproteobacteria</taxon>
        <taxon>Rhodobacterales</taxon>
        <taxon>Roseobacteraceae</taxon>
        <taxon>Sinisalibacter</taxon>
    </lineage>
</organism>
<keyword evidence="2" id="KW-1185">Reference proteome</keyword>
<evidence type="ECO:0000313" key="2">
    <source>
        <dbReference type="Proteomes" id="UP000617355"/>
    </source>
</evidence>
<dbReference type="EMBL" id="BMGI01000002">
    <property type="protein sequence ID" value="GGD30224.1"/>
    <property type="molecule type" value="Genomic_DNA"/>
</dbReference>
<dbReference type="Proteomes" id="UP000617355">
    <property type="component" value="Unassembled WGS sequence"/>
</dbReference>
<proteinExistence type="predicted"/>
<evidence type="ECO:0000313" key="1">
    <source>
        <dbReference type="EMBL" id="GGD30224.1"/>
    </source>
</evidence>
<gene>
    <name evidence="1" type="ORF">GCM10011358_12840</name>
</gene>
<reference evidence="2" key="1">
    <citation type="journal article" date="2019" name="Int. J. Syst. Evol. Microbiol.">
        <title>The Global Catalogue of Microorganisms (GCM) 10K type strain sequencing project: providing services to taxonomists for standard genome sequencing and annotation.</title>
        <authorList>
            <consortium name="The Broad Institute Genomics Platform"/>
            <consortium name="The Broad Institute Genome Sequencing Center for Infectious Disease"/>
            <person name="Wu L."/>
            <person name="Ma J."/>
        </authorList>
    </citation>
    <scope>NUCLEOTIDE SEQUENCE [LARGE SCALE GENOMIC DNA]</scope>
    <source>
        <strain evidence="2">CGMCC 1.12922</strain>
    </source>
</reference>
<protein>
    <submittedName>
        <fullName evidence="1">Uncharacterized protein</fullName>
    </submittedName>
</protein>
<accession>A0ABQ1QKF6</accession>
<comment type="caution">
    <text evidence="1">The sequence shown here is derived from an EMBL/GenBank/DDBJ whole genome shotgun (WGS) entry which is preliminary data.</text>
</comment>